<dbReference type="EMBL" id="CH480859">
    <property type="protein sequence ID" value="EDW52763.1"/>
    <property type="molecule type" value="Genomic_DNA"/>
</dbReference>
<dbReference type="OMA" id="SGMLIDW"/>
<dbReference type="PhylomeDB" id="B4IKZ2"/>
<dbReference type="HOGENOM" id="CLU_010194_9_7_1"/>
<dbReference type="Gene3D" id="3.40.50.720">
    <property type="entry name" value="NAD(P)-binding Rossmann-like Domain"/>
    <property type="match status" value="1"/>
</dbReference>
<dbReference type="InterPro" id="IPR051468">
    <property type="entry name" value="Fungal_SecMetab_SDRs"/>
</dbReference>
<evidence type="ECO:0000256" key="1">
    <source>
        <dbReference type="ARBA" id="ARBA00022857"/>
    </source>
</evidence>
<proteinExistence type="predicted"/>
<dbReference type="Proteomes" id="UP000001292">
    <property type="component" value="Unassembled WGS sequence"/>
</dbReference>
<dbReference type="PANTHER" id="PTHR43544">
    <property type="entry name" value="SHORT-CHAIN DEHYDROGENASE/REDUCTASE"/>
    <property type="match status" value="1"/>
</dbReference>
<keyword evidence="4" id="KW-1185">Reference proteome</keyword>
<sequence>MSSILGSIQGNTNGGMYAYRTSKSALNAATKSLSVDLYPQRIMCVSLHPGWVKTDMGGSSAPLDVPTSTGQIVQTIIKLGEKQNGGFVNYDGTPLAW</sequence>
<dbReference type="Pfam" id="PF00106">
    <property type="entry name" value="adh_short"/>
    <property type="match status" value="1"/>
</dbReference>
<dbReference type="SUPFAM" id="SSF51735">
    <property type="entry name" value="NAD(P)-binding Rossmann-fold domains"/>
    <property type="match status" value="1"/>
</dbReference>
<dbReference type="PANTHER" id="PTHR43544:SF7">
    <property type="entry name" value="NADB-LER2"/>
    <property type="match status" value="1"/>
</dbReference>
<evidence type="ECO:0000313" key="3">
    <source>
        <dbReference type="EMBL" id="EDW52763.1"/>
    </source>
</evidence>
<reference evidence="3 4" key="1">
    <citation type="journal article" date="2007" name="Nature">
        <title>Evolution of genes and genomes on the Drosophila phylogeny.</title>
        <authorList>
            <consortium name="Drosophila 12 Genomes Consortium"/>
            <person name="Clark A.G."/>
            <person name="Eisen M.B."/>
            <person name="Smith D.R."/>
            <person name="Bergman C.M."/>
            <person name="Oliver B."/>
            <person name="Markow T.A."/>
            <person name="Kaufman T.C."/>
            <person name="Kellis M."/>
            <person name="Gelbart W."/>
            <person name="Iyer V.N."/>
            <person name="Pollard D.A."/>
            <person name="Sackton T.B."/>
            <person name="Larracuente A.M."/>
            <person name="Singh N.D."/>
            <person name="Abad J.P."/>
            <person name="Abt D.N."/>
            <person name="Adryan B."/>
            <person name="Aguade M."/>
            <person name="Akashi H."/>
            <person name="Anderson W.W."/>
            <person name="Aquadro C.F."/>
            <person name="Ardell D.H."/>
            <person name="Arguello R."/>
            <person name="Artieri C.G."/>
            <person name="Barbash D.A."/>
            <person name="Barker D."/>
            <person name="Barsanti P."/>
            <person name="Batterham P."/>
            <person name="Batzoglou S."/>
            <person name="Begun D."/>
            <person name="Bhutkar A."/>
            <person name="Blanco E."/>
            <person name="Bosak S.A."/>
            <person name="Bradley R.K."/>
            <person name="Brand A.D."/>
            <person name="Brent M.R."/>
            <person name="Brooks A.N."/>
            <person name="Brown R.H."/>
            <person name="Butlin R.K."/>
            <person name="Caggese C."/>
            <person name="Calvi B.R."/>
            <person name="Bernardo de Carvalho A."/>
            <person name="Caspi A."/>
            <person name="Castrezana S."/>
            <person name="Celniker S.E."/>
            <person name="Chang J.L."/>
            <person name="Chapple C."/>
            <person name="Chatterji S."/>
            <person name="Chinwalla A."/>
            <person name="Civetta A."/>
            <person name="Clifton S.W."/>
            <person name="Comeron J.M."/>
            <person name="Costello J.C."/>
            <person name="Coyne J.A."/>
            <person name="Daub J."/>
            <person name="David R.G."/>
            <person name="Delcher A.L."/>
            <person name="Delehaunty K."/>
            <person name="Do C.B."/>
            <person name="Ebling H."/>
            <person name="Edwards K."/>
            <person name="Eickbush T."/>
            <person name="Evans J.D."/>
            <person name="Filipski A."/>
            <person name="Findeiss S."/>
            <person name="Freyhult E."/>
            <person name="Fulton L."/>
            <person name="Fulton R."/>
            <person name="Garcia A.C."/>
            <person name="Gardiner A."/>
            <person name="Garfield D.A."/>
            <person name="Garvin B.E."/>
            <person name="Gibson G."/>
            <person name="Gilbert D."/>
            <person name="Gnerre S."/>
            <person name="Godfrey J."/>
            <person name="Good R."/>
            <person name="Gotea V."/>
            <person name="Gravely B."/>
            <person name="Greenberg A.J."/>
            <person name="Griffiths-Jones S."/>
            <person name="Gross S."/>
            <person name="Guigo R."/>
            <person name="Gustafson E.A."/>
            <person name="Haerty W."/>
            <person name="Hahn M.W."/>
            <person name="Halligan D.L."/>
            <person name="Halpern A.L."/>
            <person name="Halter G.M."/>
            <person name="Han M.V."/>
            <person name="Heger A."/>
            <person name="Hillier L."/>
            <person name="Hinrichs A.S."/>
            <person name="Holmes I."/>
            <person name="Hoskins R.A."/>
            <person name="Hubisz M.J."/>
            <person name="Hultmark D."/>
            <person name="Huntley M.A."/>
            <person name="Jaffe D.B."/>
            <person name="Jagadeeshan S."/>
            <person name="Jeck W.R."/>
            <person name="Johnson J."/>
            <person name="Jones C.D."/>
            <person name="Jordan W.C."/>
            <person name="Karpen G.H."/>
            <person name="Kataoka E."/>
            <person name="Keightley P.D."/>
            <person name="Kheradpour P."/>
            <person name="Kirkness E.F."/>
            <person name="Koerich L.B."/>
            <person name="Kristiansen K."/>
            <person name="Kudrna D."/>
            <person name="Kulathinal R.J."/>
            <person name="Kumar S."/>
            <person name="Kwok R."/>
            <person name="Lander E."/>
            <person name="Langley C.H."/>
            <person name="Lapoint R."/>
            <person name="Lazzaro B.P."/>
            <person name="Lee S.J."/>
            <person name="Levesque L."/>
            <person name="Li R."/>
            <person name="Lin C.F."/>
            <person name="Lin M.F."/>
            <person name="Lindblad-Toh K."/>
            <person name="Llopart A."/>
            <person name="Long M."/>
            <person name="Low L."/>
            <person name="Lozovsky E."/>
            <person name="Lu J."/>
            <person name="Luo M."/>
            <person name="Machado C.A."/>
            <person name="Makalowski W."/>
            <person name="Marzo M."/>
            <person name="Matsuda M."/>
            <person name="Matzkin L."/>
            <person name="McAllister B."/>
            <person name="McBride C.S."/>
            <person name="McKernan B."/>
            <person name="McKernan K."/>
            <person name="Mendez-Lago M."/>
            <person name="Minx P."/>
            <person name="Mollenhauer M.U."/>
            <person name="Montooth K."/>
            <person name="Mount S.M."/>
            <person name="Mu X."/>
            <person name="Myers E."/>
            <person name="Negre B."/>
            <person name="Newfeld S."/>
            <person name="Nielsen R."/>
            <person name="Noor M.A."/>
            <person name="O'Grady P."/>
            <person name="Pachter L."/>
            <person name="Papaceit M."/>
            <person name="Parisi M.J."/>
            <person name="Parisi M."/>
            <person name="Parts L."/>
            <person name="Pedersen J.S."/>
            <person name="Pesole G."/>
            <person name="Phillippy A.M."/>
            <person name="Ponting C.P."/>
            <person name="Pop M."/>
            <person name="Porcelli D."/>
            <person name="Powell J.R."/>
            <person name="Prohaska S."/>
            <person name="Pruitt K."/>
            <person name="Puig M."/>
            <person name="Quesneville H."/>
            <person name="Ram K.R."/>
            <person name="Rand D."/>
            <person name="Rasmussen M.D."/>
            <person name="Reed L.K."/>
            <person name="Reenan R."/>
            <person name="Reily A."/>
            <person name="Remington K.A."/>
            <person name="Rieger T.T."/>
            <person name="Ritchie M.G."/>
            <person name="Robin C."/>
            <person name="Rogers Y.H."/>
            <person name="Rohde C."/>
            <person name="Rozas J."/>
            <person name="Rubenfield M.J."/>
            <person name="Ruiz A."/>
            <person name="Russo S."/>
            <person name="Salzberg S.L."/>
            <person name="Sanchez-Gracia A."/>
            <person name="Saranga D.J."/>
            <person name="Sato H."/>
            <person name="Schaeffer S.W."/>
            <person name="Schatz M.C."/>
            <person name="Schlenke T."/>
            <person name="Schwartz R."/>
            <person name="Segarra C."/>
            <person name="Singh R.S."/>
            <person name="Sirot L."/>
            <person name="Sirota M."/>
            <person name="Sisneros N.B."/>
            <person name="Smith C.D."/>
            <person name="Smith T.F."/>
            <person name="Spieth J."/>
            <person name="Stage D.E."/>
            <person name="Stark A."/>
            <person name="Stephan W."/>
            <person name="Strausberg R.L."/>
            <person name="Strempel S."/>
            <person name="Sturgill D."/>
            <person name="Sutton G."/>
            <person name="Sutton G.G."/>
            <person name="Tao W."/>
            <person name="Teichmann S."/>
            <person name="Tobari Y.N."/>
            <person name="Tomimura Y."/>
            <person name="Tsolas J.M."/>
            <person name="Valente V.L."/>
            <person name="Venter E."/>
            <person name="Venter J.C."/>
            <person name="Vicario S."/>
            <person name="Vieira F.G."/>
            <person name="Vilella A.J."/>
            <person name="Villasante A."/>
            <person name="Walenz B."/>
            <person name="Wang J."/>
            <person name="Wasserman M."/>
            <person name="Watts T."/>
            <person name="Wilson D."/>
            <person name="Wilson R.K."/>
            <person name="Wing R.A."/>
            <person name="Wolfner M.F."/>
            <person name="Wong A."/>
            <person name="Wong G.K."/>
            <person name="Wu C.I."/>
            <person name="Wu G."/>
            <person name="Yamamoto D."/>
            <person name="Yang H.P."/>
            <person name="Yang S.P."/>
            <person name="Yorke J.A."/>
            <person name="Yoshida K."/>
            <person name="Zdobnov E."/>
            <person name="Zhang P."/>
            <person name="Zhang Y."/>
            <person name="Zimin A.V."/>
            <person name="Baldwin J."/>
            <person name="Abdouelleil A."/>
            <person name="Abdulkadir J."/>
            <person name="Abebe A."/>
            <person name="Abera B."/>
            <person name="Abreu J."/>
            <person name="Acer S.C."/>
            <person name="Aftuck L."/>
            <person name="Alexander A."/>
            <person name="An P."/>
            <person name="Anderson E."/>
            <person name="Anderson S."/>
            <person name="Arachi H."/>
            <person name="Azer M."/>
            <person name="Bachantsang P."/>
            <person name="Barry A."/>
            <person name="Bayul T."/>
            <person name="Berlin A."/>
            <person name="Bessette D."/>
            <person name="Bloom T."/>
            <person name="Blye J."/>
            <person name="Boguslavskiy L."/>
            <person name="Bonnet C."/>
            <person name="Boukhgalter B."/>
            <person name="Bourzgui I."/>
            <person name="Brown A."/>
            <person name="Cahill P."/>
            <person name="Channer S."/>
            <person name="Cheshatsang Y."/>
            <person name="Chuda L."/>
            <person name="Citroen M."/>
            <person name="Collymore A."/>
            <person name="Cooke P."/>
            <person name="Costello M."/>
            <person name="D'Aco K."/>
            <person name="Daza R."/>
            <person name="De Haan G."/>
            <person name="DeGray S."/>
            <person name="DeMaso C."/>
            <person name="Dhargay N."/>
            <person name="Dooley K."/>
            <person name="Dooley E."/>
            <person name="Doricent M."/>
            <person name="Dorje P."/>
            <person name="Dorjee K."/>
            <person name="Dupes A."/>
            <person name="Elong R."/>
            <person name="Falk J."/>
            <person name="Farina A."/>
            <person name="Faro S."/>
            <person name="Ferguson D."/>
            <person name="Fisher S."/>
            <person name="Foley C.D."/>
            <person name="Franke A."/>
            <person name="Friedrich D."/>
            <person name="Gadbois L."/>
            <person name="Gearin G."/>
            <person name="Gearin C.R."/>
            <person name="Giannoukos G."/>
            <person name="Goode T."/>
            <person name="Graham J."/>
            <person name="Grandbois E."/>
            <person name="Grewal S."/>
            <person name="Gyaltsen K."/>
            <person name="Hafez N."/>
            <person name="Hagos B."/>
            <person name="Hall J."/>
            <person name="Henson C."/>
            <person name="Hollinger A."/>
            <person name="Honan T."/>
            <person name="Huard M.D."/>
            <person name="Hughes L."/>
            <person name="Hurhula B."/>
            <person name="Husby M.E."/>
            <person name="Kamat A."/>
            <person name="Kanga B."/>
            <person name="Kashin S."/>
            <person name="Khazanovich D."/>
            <person name="Kisner P."/>
            <person name="Lance K."/>
            <person name="Lara M."/>
            <person name="Lee W."/>
            <person name="Lennon N."/>
            <person name="Letendre F."/>
            <person name="LeVine R."/>
            <person name="Lipovsky A."/>
            <person name="Liu X."/>
            <person name="Liu J."/>
            <person name="Liu S."/>
            <person name="Lokyitsang T."/>
            <person name="Lokyitsang Y."/>
            <person name="Lubonja R."/>
            <person name="Lui A."/>
            <person name="MacDonald P."/>
            <person name="Magnisalis V."/>
            <person name="Maru K."/>
            <person name="Matthews C."/>
            <person name="McCusker W."/>
            <person name="McDonough S."/>
            <person name="Mehta T."/>
            <person name="Meldrim J."/>
            <person name="Meneus L."/>
            <person name="Mihai O."/>
            <person name="Mihalev A."/>
            <person name="Mihova T."/>
            <person name="Mittelman R."/>
            <person name="Mlenga V."/>
            <person name="Montmayeur A."/>
            <person name="Mulrain L."/>
            <person name="Navidi A."/>
            <person name="Naylor J."/>
            <person name="Negash T."/>
            <person name="Nguyen T."/>
            <person name="Nguyen N."/>
            <person name="Nicol R."/>
            <person name="Norbu C."/>
            <person name="Norbu N."/>
            <person name="Novod N."/>
            <person name="O'Neill B."/>
            <person name="Osman S."/>
            <person name="Markiewicz E."/>
            <person name="Oyono O.L."/>
            <person name="Patti C."/>
            <person name="Phunkhang P."/>
            <person name="Pierre F."/>
            <person name="Priest M."/>
            <person name="Raghuraman S."/>
            <person name="Rege F."/>
            <person name="Reyes R."/>
            <person name="Rise C."/>
            <person name="Rogov P."/>
            <person name="Ross K."/>
            <person name="Ryan E."/>
            <person name="Settipalli S."/>
            <person name="Shea T."/>
            <person name="Sherpa N."/>
            <person name="Shi L."/>
            <person name="Shih D."/>
            <person name="Sparrow T."/>
            <person name="Spaulding J."/>
            <person name="Stalker J."/>
            <person name="Stange-Thomann N."/>
            <person name="Stavropoulos S."/>
            <person name="Stone C."/>
            <person name="Strader C."/>
            <person name="Tesfaye S."/>
            <person name="Thomson T."/>
            <person name="Thoulutsang Y."/>
            <person name="Thoulutsang D."/>
            <person name="Topham K."/>
            <person name="Topping I."/>
            <person name="Tsamla T."/>
            <person name="Vassiliev H."/>
            <person name="Vo A."/>
            <person name="Wangchuk T."/>
            <person name="Wangdi T."/>
            <person name="Weiand M."/>
            <person name="Wilkinson J."/>
            <person name="Wilson A."/>
            <person name="Yadav S."/>
            <person name="Young G."/>
            <person name="Yu Q."/>
            <person name="Zembek L."/>
            <person name="Zhong D."/>
            <person name="Zimmer A."/>
            <person name="Zwirko Z."/>
            <person name="Jaffe D.B."/>
            <person name="Alvarez P."/>
            <person name="Brockman W."/>
            <person name="Butler J."/>
            <person name="Chin C."/>
            <person name="Gnerre S."/>
            <person name="Grabherr M."/>
            <person name="Kleber M."/>
            <person name="Mauceli E."/>
            <person name="MacCallum I."/>
        </authorList>
    </citation>
    <scope>NUCLEOTIDE SEQUENCE [LARGE SCALE GENOMIC DNA]</scope>
    <source>
        <strain evidence="4">Rob3c / Tucson 14021-0248.25</strain>
    </source>
</reference>
<organism evidence="4">
    <name type="scientific">Drosophila sechellia</name>
    <name type="common">Fruit fly</name>
    <dbReference type="NCBI Taxonomy" id="7238"/>
    <lineage>
        <taxon>Eukaryota</taxon>
        <taxon>Metazoa</taxon>
        <taxon>Ecdysozoa</taxon>
        <taxon>Arthropoda</taxon>
        <taxon>Hexapoda</taxon>
        <taxon>Insecta</taxon>
        <taxon>Pterygota</taxon>
        <taxon>Neoptera</taxon>
        <taxon>Endopterygota</taxon>
        <taxon>Diptera</taxon>
        <taxon>Brachycera</taxon>
        <taxon>Muscomorpha</taxon>
        <taxon>Ephydroidea</taxon>
        <taxon>Drosophilidae</taxon>
        <taxon>Drosophila</taxon>
        <taxon>Sophophora</taxon>
    </lineage>
</organism>
<protein>
    <submittedName>
        <fullName evidence="3">GM11197</fullName>
    </submittedName>
</protein>
<dbReference type="AlphaFoldDB" id="B4IKZ2"/>
<dbReference type="STRING" id="7238.B4IKZ2"/>
<gene>
    <name evidence="3" type="primary">Dsec\GM11197</name>
    <name evidence="3" type="ORF">Dsec_GM11197</name>
</gene>
<dbReference type="InterPro" id="IPR036291">
    <property type="entry name" value="NAD(P)-bd_dom_sf"/>
</dbReference>
<dbReference type="GO" id="GO:0160241">
    <property type="term" value="F:cardiolipin dehydrogenase (NAD+) activity"/>
    <property type="evidence" value="ECO:0007669"/>
    <property type="project" value="EnsemblMetazoa"/>
</dbReference>
<dbReference type="GO" id="GO:0005759">
    <property type="term" value="C:mitochondrial matrix"/>
    <property type="evidence" value="ECO:0007669"/>
    <property type="project" value="EnsemblMetazoa"/>
</dbReference>
<evidence type="ECO:0000313" key="4">
    <source>
        <dbReference type="Proteomes" id="UP000001292"/>
    </source>
</evidence>
<name>B4IKZ2_DROSE</name>
<keyword evidence="2" id="KW-0560">Oxidoreductase</keyword>
<dbReference type="GO" id="GO:0004090">
    <property type="term" value="F:carbonyl reductase (NADPH) activity"/>
    <property type="evidence" value="ECO:0007669"/>
    <property type="project" value="EnsemblMetazoa"/>
</dbReference>
<evidence type="ECO:0000256" key="2">
    <source>
        <dbReference type="ARBA" id="ARBA00023002"/>
    </source>
</evidence>
<dbReference type="InterPro" id="IPR002347">
    <property type="entry name" value="SDR_fam"/>
</dbReference>
<keyword evidence="1" id="KW-0521">NADP</keyword>
<accession>B4IKZ2</accession>